<dbReference type="InterPro" id="IPR037056">
    <property type="entry name" value="RNase_H1_N_sf"/>
</dbReference>
<evidence type="ECO:0000313" key="2">
    <source>
        <dbReference type="EMBL" id="KAF8449452.1"/>
    </source>
</evidence>
<proteinExistence type="predicted"/>
<comment type="caution">
    <text evidence="2">The sequence shown here is derived from an EMBL/GenBank/DDBJ whole genome shotgun (WGS) entry which is preliminary data.</text>
</comment>
<sequence>MHKPTLHFPAKTHANAELDAVMEKLASLDMTAETAGRLIDFITTTSERGSALETEGIASILSSPQSIFDLEPCTPSPSPTFSAAALVPLAQCSPSDDLTSQSVTSTLVSSIMTAEPAEVSPVKSAGQVAISSTVATPLNYSETSAADAPSIAVSAAGASPATLITTVGVQVPPTTATDTELPFNPMGPVHLLGAPGMHLESHSGFVYEVPEPHATGPFYLVTRGRRVGVFSGWQTTSPYVIGISRASFSRVTSAKAGLAQLISCINRDLARWLILPNNPYNPDTTISLVTDP</sequence>
<dbReference type="Proteomes" id="UP001194468">
    <property type="component" value="Unassembled WGS sequence"/>
</dbReference>
<dbReference type="EMBL" id="WHUW01000003">
    <property type="protein sequence ID" value="KAF8449452.1"/>
    <property type="molecule type" value="Genomic_DNA"/>
</dbReference>
<dbReference type="InterPro" id="IPR011320">
    <property type="entry name" value="RNase_H1_N"/>
</dbReference>
<feature type="domain" description="Ribonuclease H1 N-terminal" evidence="1">
    <location>
        <begin position="217"/>
        <end position="249"/>
    </location>
</feature>
<keyword evidence="3" id="KW-1185">Reference proteome</keyword>
<reference evidence="2" key="2">
    <citation type="journal article" date="2020" name="Nat. Commun.">
        <title>Large-scale genome sequencing of mycorrhizal fungi provides insights into the early evolution of symbiotic traits.</title>
        <authorList>
            <person name="Miyauchi S."/>
            <person name="Kiss E."/>
            <person name="Kuo A."/>
            <person name="Drula E."/>
            <person name="Kohler A."/>
            <person name="Sanchez-Garcia M."/>
            <person name="Morin E."/>
            <person name="Andreopoulos B."/>
            <person name="Barry K.W."/>
            <person name="Bonito G."/>
            <person name="Buee M."/>
            <person name="Carver A."/>
            <person name="Chen C."/>
            <person name="Cichocki N."/>
            <person name="Clum A."/>
            <person name="Culley D."/>
            <person name="Crous P.W."/>
            <person name="Fauchery L."/>
            <person name="Girlanda M."/>
            <person name="Hayes R.D."/>
            <person name="Keri Z."/>
            <person name="LaButti K."/>
            <person name="Lipzen A."/>
            <person name="Lombard V."/>
            <person name="Magnuson J."/>
            <person name="Maillard F."/>
            <person name="Murat C."/>
            <person name="Nolan M."/>
            <person name="Ohm R.A."/>
            <person name="Pangilinan J."/>
            <person name="Pereira M.F."/>
            <person name="Perotto S."/>
            <person name="Peter M."/>
            <person name="Pfister S."/>
            <person name="Riley R."/>
            <person name="Sitrit Y."/>
            <person name="Stielow J.B."/>
            <person name="Szollosi G."/>
            <person name="Zifcakova L."/>
            <person name="Stursova M."/>
            <person name="Spatafora J.W."/>
            <person name="Tedersoo L."/>
            <person name="Vaario L.M."/>
            <person name="Yamada A."/>
            <person name="Yan M."/>
            <person name="Wang P."/>
            <person name="Xu J."/>
            <person name="Bruns T."/>
            <person name="Baldrian P."/>
            <person name="Vilgalys R."/>
            <person name="Dunand C."/>
            <person name="Henrissat B."/>
            <person name="Grigoriev I.V."/>
            <person name="Hibbett D."/>
            <person name="Nagy L.G."/>
            <person name="Martin F.M."/>
        </authorList>
    </citation>
    <scope>NUCLEOTIDE SEQUENCE</scope>
    <source>
        <strain evidence="2">BED1</strain>
    </source>
</reference>
<name>A0AAD4C5H0_BOLED</name>
<organism evidence="2 3">
    <name type="scientific">Boletus edulis BED1</name>
    <dbReference type="NCBI Taxonomy" id="1328754"/>
    <lineage>
        <taxon>Eukaryota</taxon>
        <taxon>Fungi</taxon>
        <taxon>Dikarya</taxon>
        <taxon>Basidiomycota</taxon>
        <taxon>Agaricomycotina</taxon>
        <taxon>Agaricomycetes</taxon>
        <taxon>Agaricomycetidae</taxon>
        <taxon>Boletales</taxon>
        <taxon>Boletineae</taxon>
        <taxon>Boletaceae</taxon>
        <taxon>Boletoideae</taxon>
        <taxon>Boletus</taxon>
    </lineage>
</organism>
<gene>
    <name evidence="2" type="ORF">L210DRAFT_3500867</name>
</gene>
<dbReference type="Gene3D" id="3.40.970.10">
    <property type="entry name" value="Ribonuclease H1, N-terminal domain"/>
    <property type="match status" value="1"/>
</dbReference>
<evidence type="ECO:0000259" key="1">
    <source>
        <dbReference type="Pfam" id="PF01693"/>
    </source>
</evidence>
<protein>
    <recommendedName>
        <fullName evidence="1">Ribonuclease H1 N-terminal domain-containing protein</fullName>
    </recommendedName>
</protein>
<dbReference type="Pfam" id="PF01693">
    <property type="entry name" value="Cauli_VI"/>
    <property type="match status" value="1"/>
</dbReference>
<reference evidence="2" key="1">
    <citation type="submission" date="2019-10" db="EMBL/GenBank/DDBJ databases">
        <authorList>
            <consortium name="DOE Joint Genome Institute"/>
            <person name="Kuo A."/>
            <person name="Miyauchi S."/>
            <person name="Kiss E."/>
            <person name="Drula E."/>
            <person name="Kohler A."/>
            <person name="Sanchez-Garcia M."/>
            <person name="Andreopoulos B."/>
            <person name="Barry K.W."/>
            <person name="Bonito G."/>
            <person name="Buee M."/>
            <person name="Carver A."/>
            <person name="Chen C."/>
            <person name="Cichocki N."/>
            <person name="Clum A."/>
            <person name="Culley D."/>
            <person name="Crous P.W."/>
            <person name="Fauchery L."/>
            <person name="Girlanda M."/>
            <person name="Hayes R."/>
            <person name="Keri Z."/>
            <person name="LaButti K."/>
            <person name="Lipzen A."/>
            <person name="Lombard V."/>
            <person name="Magnuson J."/>
            <person name="Maillard F."/>
            <person name="Morin E."/>
            <person name="Murat C."/>
            <person name="Nolan M."/>
            <person name="Ohm R."/>
            <person name="Pangilinan J."/>
            <person name="Pereira M."/>
            <person name="Perotto S."/>
            <person name="Peter M."/>
            <person name="Riley R."/>
            <person name="Sitrit Y."/>
            <person name="Stielow B."/>
            <person name="Szollosi G."/>
            <person name="Zifcakova L."/>
            <person name="Stursova M."/>
            <person name="Spatafora J.W."/>
            <person name="Tedersoo L."/>
            <person name="Vaario L.-M."/>
            <person name="Yamada A."/>
            <person name="Yan M."/>
            <person name="Wang P."/>
            <person name="Xu J."/>
            <person name="Bruns T."/>
            <person name="Baldrian P."/>
            <person name="Vilgalys R."/>
            <person name="Henrissat B."/>
            <person name="Grigoriev I.V."/>
            <person name="Hibbett D."/>
            <person name="Nagy L.G."/>
            <person name="Martin F.M."/>
        </authorList>
    </citation>
    <scope>NUCLEOTIDE SEQUENCE</scope>
    <source>
        <strain evidence="2">BED1</strain>
    </source>
</reference>
<evidence type="ECO:0000313" key="3">
    <source>
        <dbReference type="Proteomes" id="UP001194468"/>
    </source>
</evidence>
<accession>A0AAD4C5H0</accession>
<dbReference type="AlphaFoldDB" id="A0AAD4C5H0"/>